<reference evidence="1 2" key="1">
    <citation type="submission" date="2019-05" db="EMBL/GenBank/DDBJ databases">
        <title>Another draft genome of Portunus trituberculatus and its Hox gene families provides insights of decapod evolution.</title>
        <authorList>
            <person name="Jeong J.-H."/>
            <person name="Song I."/>
            <person name="Kim S."/>
            <person name="Choi T."/>
            <person name="Kim D."/>
            <person name="Ryu S."/>
            <person name="Kim W."/>
        </authorList>
    </citation>
    <scope>NUCLEOTIDE SEQUENCE [LARGE SCALE GENOMIC DNA]</scope>
    <source>
        <tissue evidence="1">Muscle</tissue>
    </source>
</reference>
<name>A0A5B7JVT0_PORTR</name>
<evidence type="ECO:0000313" key="1">
    <source>
        <dbReference type="EMBL" id="MPC98919.1"/>
    </source>
</evidence>
<keyword evidence="2" id="KW-1185">Reference proteome</keyword>
<comment type="caution">
    <text evidence="1">The sequence shown here is derived from an EMBL/GenBank/DDBJ whole genome shotgun (WGS) entry which is preliminary data.</text>
</comment>
<dbReference type="Proteomes" id="UP000324222">
    <property type="component" value="Unassembled WGS sequence"/>
</dbReference>
<proteinExistence type="predicted"/>
<sequence length="89" mass="9855">MKLDSNLCNYRENPKVFYAPAVVRDSFCYSSMLQGVGEGEGEGEGEEGREGVKAGKLYMKKRPGVKYINVSVSLPVGLSDFRCAVETRR</sequence>
<protein>
    <submittedName>
        <fullName evidence="1">Uncharacterized protein</fullName>
    </submittedName>
</protein>
<evidence type="ECO:0000313" key="2">
    <source>
        <dbReference type="Proteomes" id="UP000324222"/>
    </source>
</evidence>
<organism evidence="1 2">
    <name type="scientific">Portunus trituberculatus</name>
    <name type="common">Swimming crab</name>
    <name type="synonym">Neptunus trituberculatus</name>
    <dbReference type="NCBI Taxonomy" id="210409"/>
    <lineage>
        <taxon>Eukaryota</taxon>
        <taxon>Metazoa</taxon>
        <taxon>Ecdysozoa</taxon>
        <taxon>Arthropoda</taxon>
        <taxon>Crustacea</taxon>
        <taxon>Multicrustacea</taxon>
        <taxon>Malacostraca</taxon>
        <taxon>Eumalacostraca</taxon>
        <taxon>Eucarida</taxon>
        <taxon>Decapoda</taxon>
        <taxon>Pleocyemata</taxon>
        <taxon>Brachyura</taxon>
        <taxon>Eubrachyura</taxon>
        <taxon>Portunoidea</taxon>
        <taxon>Portunidae</taxon>
        <taxon>Portuninae</taxon>
        <taxon>Portunus</taxon>
    </lineage>
</organism>
<dbReference type="AlphaFoldDB" id="A0A5B7JVT0"/>
<gene>
    <name evidence="1" type="ORF">E2C01_094306</name>
</gene>
<dbReference type="EMBL" id="VSRR010116149">
    <property type="protein sequence ID" value="MPC98919.1"/>
    <property type="molecule type" value="Genomic_DNA"/>
</dbReference>
<accession>A0A5B7JVT0</accession>